<keyword evidence="2" id="KW-1185">Reference proteome</keyword>
<dbReference type="Proteomes" id="UP000582646">
    <property type="component" value="Unassembled WGS sequence"/>
</dbReference>
<protein>
    <submittedName>
        <fullName evidence="1">Uncharacterized protein</fullName>
    </submittedName>
</protein>
<evidence type="ECO:0000313" key="1">
    <source>
        <dbReference type="EMBL" id="NKY19730.1"/>
    </source>
</evidence>
<accession>A0A846X7J5</accession>
<comment type="caution">
    <text evidence="1">The sequence shown here is derived from an EMBL/GenBank/DDBJ whole genome shotgun (WGS) entry which is preliminary data.</text>
</comment>
<dbReference type="RefSeq" id="WP_168546722.1">
    <property type="nucleotide sequence ID" value="NZ_BAAAKS010000002.1"/>
</dbReference>
<organism evidence="1 2">
    <name type="scientific">Tsukamurella spumae</name>
    <dbReference type="NCBI Taxonomy" id="44753"/>
    <lineage>
        <taxon>Bacteria</taxon>
        <taxon>Bacillati</taxon>
        <taxon>Actinomycetota</taxon>
        <taxon>Actinomycetes</taxon>
        <taxon>Mycobacteriales</taxon>
        <taxon>Tsukamurellaceae</taxon>
        <taxon>Tsukamurella</taxon>
    </lineage>
</organism>
<sequence length="145" mass="16161">MTEHVTAVITLANDELAMLSADEADLGEKLAPGGKHLADLHARLVSHSIAIDVVSPSCARVLTESIERIRERRKVAEDQNTNFMYGVLYDELSALRVALPAAHQRALAHPRADEKEVKQTAEVLNFPITIDRVARLNPRRYIDEE</sequence>
<proteinExistence type="predicted"/>
<name>A0A846X7J5_9ACTN</name>
<dbReference type="AlphaFoldDB" id="A0A846X7J5"/>
<dbReference type="EMBL" id="JAAXOQ010000021">
    <property type="protein sequence ID" value="NKY19730.1"/>
    <property type="molecule type" value="Genomic_DNA"/>
</dbReference>
<gene>
    <name evidence="1" type="ORF">HF999_15305</name>
</gene>
<reference evidence="1 2" key="1">
    <citation type="submission" date="2020-04" db="EMBL/GenBank/DDBJ databases">
        <title>MicrobeNet Type strains.</title>
        <authorList>
            <person name="Nicholson A.C."/>
        </authorList>
    </citation>
    <scope>NUCLEOTIDE SEQUENCE [LARGE SCALE GENOMIC DNA]</scope>
    <source>
        <strain evidence="1 2">DSM 44113</strain>
    </source>
</reference>
<evidence type="ECO:0000313" key="2">
    <source>
        <dbReference type="Proteomes" id="UP000582646"/>
    </source>
</evidence>